<feature type="compositionally biased region" description="Basic and acidic residues" evidence="4">
    <location>
        <begin position="8"/>
        <end position="20"/>
    </location>
</feature>
<dbReference type="Pfam" id="PF00196">
    <property type="entry name" value="GerE"/>
    <property type="match status" value="1"/>
</dbReference>
<evidence type="ECO:0000313" key="6">
    <source>
        <dbReference type="EMBL" id="GAA5141540.1"/>
    </source>
</evidence>
<name>A0ABP9P6P8_9ACTN</name>
<keyword evidence="3" id="KW-0804">Transcription</keyword>
<keyword evidence="2" id="KW-0238">DNA-binding</keyword>
<evidence type="ECO:0000256" key="2">
    <source>
        <dbReference type="ARBA" id="ARBA00023125"/>
    </source>
</evidence>
<dbReference type="Proteomes" id="UP001500221">
    <property type="component" value="Unassembled WGS sequence"/>
</dbReference>
<feature type="domain" description="HTH luxR-type" evidence="5">
    <location>
        <begin position="173"/>
        <end position="235"/>
    </location>
</feature>
<proteinExistence type="predicted"/>
<feature type="region of interest" description="Disordered" evidence="4">
    <location>
        <begin position="1"/>
        <end position="40"/>
    </location>
</feature>
<dbReference type="SUPFAM" id="SSF46894">
    <property type="entry name" value="C-terminal effector domain of the bipartite response regulators"/>
    <property type="match status" value="1"/>
</dbReference>
<dbReference type="PANTHER" id="PTHR44688:SF16">
    <property type="entry name" value="DNA-BINDING TRANSCRIPTIONAL ACTIVATOR DEVR_DOSR"/>
    <property type="match status" value="1"/>
</dbReference>
<organism evidence="6 7">
    <name type="scientific">Nocardioides marinquilinus</name>
    <dbReference type="NCBI Taxonomy" id="1210400"/>
    <lineage>
        <taxon>Bacteria</taxon>
        <taxon>Bacillati</taxon>
        <taxon>Actinomycetota</taxon>
        <taxon>Actinomycetes</taxon>
        <taxon>Propionibacteriales</taxon>
        <taxon>Nocardioidaceae</taxon>
        <taxon>Nocardioides</taxon>
    </lineage>
</organism>
<dbReference type="InterPro" id="IPR000792">
    <property type="entry name" value="Tscrpt_reg_LuxR_C"/>
</dbReference>
<dbReference type="SUPFAM" id="SSF52172">
    <property type="entry name" value="CheY-like"/>
    <property type="match status" value="1"/>
</dbReference>
<evidence type="ECO:0000256" key="1">
    <source>
        <dbReference type="ARBA" id="ARBA00023015"/>
    </source>
</evidence>
<evidence type="ECO:0000256" key="4">
    <source>
        <dbReference type="SAM" id="MobiDB-lite"/>
    </source>
</evidence>
<evidence type="ECO:0000256" key="3">
    <source>
        <dbReference type="ARBA" id="ARBA00023163"/>
    </source>
</evidence>
<dbReference type="SMART" id="SM00421">
    <property type="entry name" value="HTH_LUXR"/>
    <property type="match status" value="1"/>
</dbReference>
<evidence type="ECO:0000313" key="7">
    <source>
        <dbReference type="Proteomes" id="UP001500221"/>
    </source>
</evidence>
<dbReference type="PANTHER" id="PTHR44688">
    <property type="entry name" value="DNA-BINDING TRANSCRIPTIONAL ACTIVATOR DEVR_DOSR"/>
    <property type="match status" value="1"/>
</dbReference>
<dbReference type="PROSITE" id="PS50043">
    <property type="entry name" value="HTH_LUXR_2"/>
    <property type="match status" value="1"/>
</dbReference>
<dbReference type="InterPro" id="IPR016032">
    <property type="entry name" value="Sig_transdc_resp-reg_C-effctor"/>
</dbReference>
<accession>A0ABP9P6P8</accession>
<sequence>MAHAPPLPDRRDPTTARDRSTSPLGRRPDPTAGDSRLRSTVTRPVRVRLVGADTLTTVGLAAMLHRHRDRVDVDPQVPATPEHVDVVLVDMATSVDVAVEHVNRLVDLGVACVAGFGWHVDPRLGCRVLEAGACGVVWPGLGADDLCTLLETLHRGCRRTRRRVPAAPDWQTPATRQAALSEREAETLTLMCRGLSNAEIMYISPSALKNHIRWVHVKVGCTRRTQVMLWGRRHGIGSTPWDLD</sequence>
<protein>
    <submittedName>
        <fullName evidence="6">Response regulator transcription factor</fullName>
    </submittedName>
</protein>
<gene>
    <name evidence="6" type="ORF">GCM10023340_03430</name>
</gene>
<evidence type="ECO:0000259" key="5">
    <source>
        <dbReference type="PROSITE" id="PS50043"/>
    </source>
</evidence>
<dbReference type="RefSeq" id="WP_345453850.1">
    <property type="nucleotide sequence ID" value="NZ_BAABKG010000001.1"/>
</dbReference>
<keyword evidence="1" id="KW-0805">Transcription regulation</keyword>
<keyword evidence="7" id="KW-1185">Reference proteome</keyword>
<comment type="caution">
    <text evidence="6">The sequence shown here is derived from an EMBL/GenBank/DDBJ whole genome shotgun (WGS) entry which is preliminary data.</text>
</comment>
<dbReference type="InterPro" id="IPR011006">
    <property type="entry name" value="CheY-like_superfamily"/>
</dbReference>
<dbReference type="Gene3D" id="3.40.50.2300">
    <property type="match status" value="1"/>
</dbReference>
<dbReference type="EMBL" id="BAABKG010000001">
    <property type="protein sequence ID" value="GAA5141540.1"/>
    <property type="molecule type" value="Genomic_DNA"/>
</dbReference>
<reference evidence="7" key="1">
    <citation type="journal article" date="2019" name="Int. J. Syst. Evol. Microbiol.">
        <title>The Global Catalogue of Microorganisms (GCM) 10K type strain sequencing project: providing services to taxonomists for standard genome sequencing and annotation.</title>
        <authorList>
            <consortium name="The Broad Institute Genomics Platform"/>
            <consortium name="The Broad Institute Genome Sequencing Center for Infectious Disease"/>
            <person name="Wu L."/>
            <person name="Ma J."/>
        </authorList>
    </citation>
    <scope>NUCLEOTIDE SEQUENCE [LARGE SCALE GENOMIC DNA]</scope>
    <source>
        <strain evidence="7">JCM 18459</strain>
    </source>
</reference>